<protein>
    <submittedName>
        <fullName evidence="5">FCD domain-containing protein</fullName>
    </submittedName>
</protein>
<proteinExistence type="predicted"/>
<dbReference type="RefSeq" id="WP_407592765.1">
    <property type="nucleotide sequence ID" value="NZ_JBHDIY010000002.1"/>
</dbReference>
<keyword evidence="6" id="KW-1185">Reference proteome</keyword>
<evidence type="ECO:0000256" key="3">
    <source>
        <dbReference type="ARBA" id="ARBA00023163"/>
    </source>
</evidence>
<evidence type="ECO:0000313" key="5">
    <source>
        <dbReference type="EMBL" id="MFL4470930.1"/>
    </source>
</evidence>
<evidence type="ECO:0000313" key="6">
    <source>
        <dbReference type="Proteomes" id="UP001627408"/>
    </source>
</evidence>
<keyword evidence="2" id="KW-0238">DNA-binding</keyword>
<keyword evidence="3" id="KW-0804">Transcription</keyword>
<dbReference type="SUPFAM" id="SSF48008">
    <property type="entry name" value="GntR ligand-binding domain-like"/>
    <property type="match status" value="1"/>
</dbReference>
<accession>A0ABW8UVN1</accession>
<evidence type="ECO:0000256" key="2">
    <source>
        <dbReference type="ARBA" id="ARBA00023125"/>
    </source>
</evidence>
<name>A0ABW8UVN1_9RHOB</name>
<comment type="caution">
    <text evidence="5">The sequence shown here is derived from an EMBL/GenBank/DDBJ whole genome shotgun (WGS) entry which is preliminary data.</text>
</comment>
<dbReference type="Pfam" id="PF07729">
    <property type="entry name" value="FCD"/>
    <property type="match status" value="1"/>
</dbReference>
<reference evidence="5 6" key="1">
    <citation type="submission" date="2024-08" db="EMBL/GenBank/DDBJ databases">
        <title>Tateyamaria sp. nov., isolated from marine algae.</title>
        <authorList>
            <person name="Choi B.J."/>
            <person name="Kim J.M."/>
            <person name="Lee J.K."/>
            <person name="Choi D.G."/>
            <person name="Bayburt H."/>
            <person name="Baek J.H."/>
            <person name="Han D.M."/>
            <person name="Jeon C.O."/>
        </authorList>
    </citation>
    <scope>NUCLEOTIDE SEQUENCE [LARGE SCALE GENOMIC DNA]</scope>
    <source>
        <strain evidence="5 6">KMU-156</strain>
    </source>
</reference>
<evidence type="ECO:0000259" key="4">
    <source>
        <dbReference type="Pfam" id="PF07729"/>
    </source>
</evidence>
<organism evidence="5 6">
    <name type="scientific">Tateyamaria armeniaca</name>
    <dbReference type="NCBI Taxonomy" id="2518930"/>
    <lineage>
        <taxon>Bacteria</taxon>
        <taxon>Pseudomonadati</taxon>
        <taxon>Pseudomonadota</taxon>
        <taxon>Alphaproteobacteria</taxon>
        <taxon>Rhodobacterales</taxon>
        <taxon>Roseobacteraceae</taxon>
        <taxon>Tateyamaria</taxon>
    </lineage>
</organism>
<dbReference type="EMBL" id="JBHDIY010000002">
    <property type="protein sequence ID" value="MFL4470930.1"/>
    <property type="molecule type" value="Genomic_DNA"/>
</dbReference>
<dbReference type="InterPro" id="IPR008920">
    <property type="entry name" value="TF_FadR/GntR_C"/>
</dbReference>
<evidence type="ECO:0000256" key="1">
    <source>
        <dbReference type="ARBA" id="ARBA00023015"/>
    </source>
</evidence>
<dbReference type="Gene3D" id="1.20.120.530">
    <property type="entry name" value="GntR ligand-binding domain-like"/>
    <property type="match status" value="1"/>
</dbReference>
<dbReference type="Proteomes" id="UP001627408">
    <property type="component" value="Unassembled WGS sequence"/>
</dbReference>
<feature type="domain" description="GntR C-terminal" evidence="4">
    <location>
        <begin position="6"/>
        <end position="52"/>
    </location>
</feature>
<sequence length="78" mass="8734">MAEKSKVDRLCTLSLSKVDRVPELIDDHRAIAEAVKAHDAEQAVACGMRHLSRLDRTIEQISATNASYFEPEPDRETP</sequence>
<keyword evidence="1" id="KW-0805">Transcription regulation</keyword>
<gene>
    <name evidence="5" type="ORF">ACERZ8_13965</name>
</gene>
<dbReference type="InterPro" id="IPR011711">
    <property type="entry name" value="GntR_C"/>
</dbReference>